<evidence type="ECO:0000313" key="4">
    <source>
        <dbReference type="Proteomes" id="UP000683000"/>
    </source>
</evidence>
<name>A0A8I2YN60_9AGAM</name>
<proteinExistence type="predicted"/>
<dbReference type="AlphaFoldDB" id="A0A8I2YN60"/>
<comment type="caution">
    <text evidence="3">The sequence shown here is derived from an EMBL/GenBank/DDBJ whole genome shotgun (WGS) entry which is preliminary data.</text>
</comment>
<protein>
    <submittedName>
        <fullName evidence="3">Uncharacterized protein</fullName>
    </submittedName>
</protein>
<accession>A0A8I2YN60</accession>
<feature type="region of interest" description="Disordered" evidence="1">
    <location>
        <begin position="96"/>
        <end position="126"/>
    </location>
</feature>
<reference evidence="3" key="1">
    <citation type="submission" date="2021-03" db="EMBL/GenBank/DDBJ databases">
        <title>Evolutionary innovations through gain and loss of genes in the ectomycorrhizal Boletales.</title>
        <authorList>
            <person name="Wu G."/>
            <person name="Miyauchi S."/>
            <person name="Morin E."/>
            <person name="Yang Z.-L."/>
            <person name="Xu J."/>
            <person name="Martin F.M."/>
        </authorList>
    </citation>
    <scope>NUCLEOTIDE SEQUENCE</scope>
    <source>
        <strain evidence="3">BR01</strain>
    </source>
</reference>
<dbReference type="EMBL" id="JAGFBS010000013">
    <property type="protein sequence ID" value="KAG6375954.1"/>
    <property type="molecule type" value="Genomic_DNA"/>
</dbReference>
<dbReference type="Proteomes" id="UP000683000">
    <property type="component" value="Unassembled WGS sequence"/>
</dbReference>
<sequence>MASQMMHPILIWILACYSPGPSGWHVLWLQLMKDPLDKLSLPTLKGPALDLCGRLRRRGHDEKGSRSVQSKRLGPKFRGCPTCHVMYLRAFPNSPRDNWEDSGTDVEHPRSAEQTLLPPAPYSGHDDKRLLEEEESLAVSSRVGPIVTFKQVVNTDCIQVGAHRVHEITLRDRDEGDARLSSLLNEKRWCMLCLAPGSNLKGT</sequence>
<keyword evidence="4" id="KW-1185">Reference proteome</keyword>
<feature type="chain" id="PRO_5034397278" evidence="2">
    <location>
        <begin position="24"/>
        <end position="203"/>
    </location>
</feature>
<organism evidence="3 4">
    <name type="scientific">Boletus reticuloceps</name>
    <dbReference type="NCBI Taxonomy" id="495285"/>
    <lineage>
        <taxon>Eukaryota</taxon>
        <taxon>Fungi</taxon>
        <taxon>Dikarya</taxon>
        <taxon>Basidiomycota</taxon>
        <taxon>Agaricomycotina</taxon>
        <taxon>Agaricomycetes</taxon>
        <taxon>Agaricomycetidae</taxon>
        <taxon>Boletales</taxon>
        <taxon>Boletineae</taxon>
        <taxon>Boletaceae</taxon>
        <taxon>Boletoideae</taxon>
        <taxon>Boletus</taxon>
    </lineage>
</organism>
<keyword evidence="2" id="KW-0732">Signal</keyword>
<feature type="signal peptide" evidence="2">
    <location>
        <begin position="1"/>
        <end position="23"/>
    </location>
</feature>
<gene>
    <name evidence="3" type="ORF">JVT61DRAFT_2831</name>
</gene>
<evidence type="ECO:0000256" key="2">
    <source>
        <dbReference type="SAM" id="SignalP"/>
    </source>
</evidence>
<evidence type="ECO:0000313" key="3">
    <source>
        <dbReference type="EMBL" id="KAG6375954.1"/>
    </source>
</evidence>
<dbReference type="OrthoDB" id="2686862at2759"/>
<evidence type="ECO:0000256" key="1">
    <source>
        <dbReference type="SAM" id="MobiDB-lite"/>
    </source>
</evidence>